<dbReference type="Pfam" id="PF00144">
    <property type="entry name" value="Beta-lactamase"/>
    <property type="match status" value="1"/>
</dbReference>
<dbReference type="Proteomes" id="UP000633205">
    <property type="component" value="Unassembled WGS sequence"/>
</dbReference>
<dbReference type="AlphaFoldDB" id="A0A916YDB0"/>
<feature type="domain" description="Beta-lactamase-related" evidence="1">
    <location>
        <begin position="8"/>
        <end position="348"/>
    </location>
</feature>
<evidence type="ECO:0000313" key="3">
    <source>
        <dbReference type="Proteomes" id="UP000633205"/>
    </source>
</evidence>
<dbReference type="EMBL" id="BMHO01000001">
    <property type="protein sequence ID" value="GGD40927.1"/>
    <property type="molecule type" value="Genomic_DNA"/>
</dbReference>
<evidence type="ECO:0000313" key="2">
    <source>
        <dbReference type="EMBL" id="GGD40927.1"/>
    </source>
</evidence>
<keyword evidence="2" id="KW-0378">Hydrolase</keyword>
<organism evidence="2 3">
    <name type="scientific">Microbacterium faecale</name>
    <dbReference type="NCBI Taxonomy" id="1804630"/>
    <lineage>
        <taxon>Bacteria</taxon>
        <taxon>Bacillati</taxon>
        <taxon>Actinomycetota</taxon>
        <taxon>Actinomycetes</taxon>
        <taxon>Micrococcales</taxon>
        <taxon>Microbacteriaceae</taxon>
        <taxon>Microbacterium</taxon>
    </lineage>
</organism>
<gene>
    <name evidence="2" type="ORF">GCM10010915_22250</name>
</gene>
<dbReference type="InterPro" id="IPR050789">
    <property type="entry name" value="Diverse_Enzym_Activities"/>
</dbReference>
<reference evidence="2" key="1">
    <citation type="journal article" date="2014" name="Int. J. Syst. Evol. Microbiol.">
        <title>Complete genome sequence of Corynebacterium casei LMG S-19264T (=DSM 44701T), isolated from a smear-ripened cheese.</title>
        <authorList>
            <consortium name="US DOE Joint Genome Institute (JGI-PGF)"/>
            <person name="Walter F."/>
            <person name="Albersmeier A."/>
            <person name="Kalinowski J."/>
            <person name="Ruckert C."/>
        </authorList>
    </citation>
    <scope>NUCLEOTIDE SEQUENCE</scope>
    <source>
        <strain evidence="2">CGMCC 1.15152</strain>
    </source>
</reference>
<protein>
    <submittedName>
        <fullName evidence="2">Serine hydrolase</fullName>
    </submittedName>
</protein>
<sequence>MRVTNRLKRILARHVEQGSIPGAVASLGRDLAPIAVGSAAPGGPPIRTDAIFRIQSMTKPIATVAALRLVERGALSLDEPIERWLPELADRRVLAHPAAALDDTVAARRPITLRHLLTNTAGYGIIPTPSPLQTAMDDALLMPSSAPANRGAEDWLHALTELPLAHHPGEGWRYHLSFGILGILLGRVAGLPTADVLRREVFDVVGMPDTGFRVPDAEAHRLVPAFRRTDDAFEQVEEAGAGYYTGPAPCDENHAELVSTLADYHAFARGLVDGGLLRRESVTAIATDHIDPALKTPDSFYDGFWNNIGWGYGVSVVTDGAYRGRFGWSGGYGTDFFVDPDGTVCVVLTQVEMDDRIAELLSDLQGVRDTDSVH</sequence>
<dbReference type="GO" id="GO:0016787">
    <property type="term" value="F:hydrolase activity"/>
    <property type="evidence" value="ECO:0007669"/>
    <property type="project" value="UniProtKB-KW"/>
</dbReference>
<dbReference type="InterPro" id="IPR001466">
    <property type="entry name" value="Beta-lactam-related"/>
</dbReference>
<name>A0A916YDB0_9MICO</name>
<proteinExistence type="predicted"/>
<evidence type="ECO:0000259" key="1">
    <source>
        <dbReference type="Pfam" id="PF00144"/>
    </source>
</evidence>
<comment type="caution">
    <text evidence="2">The sequence shown here is derived from an EMBL/GenBank/DDBJ whole genome shotgun (WGS) entry which is preliminary data.</text>
</comment>
<dbReference type="Gene3D" id="3.40.710.10">
    <property type="entry name" value="DD-peptidase/beta-lactamase superfamily"/>
    <property type="match status" value="1"/>
</dbReference>
<keyword evidence="3" id="KW-1185">Reference proteome</keyword>
<dbReference type="InterPro" id="IPR012338">
    <property type="entry name" value="Beta-lactam/transpept-like"/>
</dbReference>
<reference evidence="2" key="2">
    <citation type="submission" date="2020-09" db="EMBL/GenBank/DDBJ databases">
        <authorList>
            <person name="Sun Q."/>
            <person name="Zhou Y."/>
        </authorList>
    </citation>
    <scope>NUCLEOTIDE SEQUENCE</scope>
    <source>
        <strain evidence="2">CGMCC 1.15152</strain>
    </source>
</reference>
<accession>A0A916YDB0</accession>
<dbReference type="SUPFAM" id="SSF56601">
    <property type="entry name" value="beta-lactamase/transpeptidase-like"/>
    <property type="match status" value="1"/>
</dbReference>
<dbReference type="PANTHER" id="PTHR43283:SF3">
    <property type="entry name" value="BETA-LACTAMASE FAMILY PROTEIN (AFU_ORTHOLOGUE AFUA_5G07500)"/>
    <property type="match status" value="1"/>
</dbReference>
<dbReference type="PANTHER" id="PTHR43283">
    <property type="entry name" value="BETA-LACTAMASE-RELATED"/>
    <property type="match status" value="1"/>
</dbReference>